<dbReference type="Gene3D" id="3.30.565.10">
    <property type="entry name" value="Histidine kinase-like ATPase, C-terminal domain"/>
    <property type="match status" value="1"/>
</dbReference>
<dbReference type="InterPro" id="IPR003661">
    <property type="entry name" value="HisK_dim/P_dom"/>
</dbReference>
<evidence type="ECO:0000256" key="3">
    <source>
        <dbReference type="ARBA" id="ARBA00012438"/>
    </source>
</evidence>
<dbReference type="PANTHER" id="PTHR45339:SF1">
    <property type="entry name" value="HYBRID SIGNAL TRANSDUCTION HISTIDINE KINASE J"/>
    <property type="match status" value="1"/>
</dbReference>
<name>A0A1H6QTJ1_9BACT</name>
<dbReference type="SUPFAM" id="SSF55874">
    <property type="entry name" value="ATPase domain of HSP90 chaperone/DNA topoisomerase II/histidine kinase"/>
    <property type="match status" value="1"/>
</dbReference>
<dbReference type="SUPFAM" id="SSF47384">
    <property type="entry name" value="Homodimeric domain of signal transducing histidine kinase"/>
    <property type="match status" value="1"/>
</dbReference>
<dbReference type="Gene3D" id="3.40.50.2300">
    <property type="match status" value="1"/>
</dbReference>
<dbReference type="RefSeq" id="WP_090332068.1">
    <property type="nucleotide sequence ID" value="NZ_FNXY01000001.1"/>
</dbReference>
<feature type="transmembrane region" description="Helical" evidence="13">
    <location>
        <begin position="12"/>
        <end position="31"/>
    </location>
</feature>
<reference evidence="16 17" key="1">
    <citation type="submission" date="2016-10" db="EMBL/GenBank/DDBJ databases">
        <authorList>
            <person name="de Groot N.N."/>
        </authorList>
    </citation>
    <scope>NUCLEOTIDE SEQUENCE [LARGE SCALE GENOMIC DNA]</scope>
    <source>
        <strain evidence="16 17">DSM 19938</strain>
    </source>
</reference>
<dbReference type="InterPro" id="IPR011006">
    <property type="entry name" value="CheY-like_superfamily"/>
</dbReference>
<dbReference type="PROSITE" id="PS50109">
    <property type="entry name" value="HIS_KIN"/>
    <property type="match status" value="1"/>
</dbReference>
<evidence type="ECO:0000256" key="9">
    <source>
        <dbReference type="ARBA" id="ARBA00022989"/>
    </source>
</evidence>
<dbReference type="InterPro" id="IPR036641">
    <property type="entry name" value="HPT_dom_sf"/>
</dbReference>
<dbReference type="GO" id="GO:0005524">
    <property type="term" value="F:ATP binding"/>
    <property type="evidence" value="ECO:0007669"/>
    <property type="project" value="UniProtKB-KW"/>
</dbReference>
<evidence type="ECO:0000259" key="15">
    <source>
        <dbReference type="PROSITE" id="PS50110"/>
    </source>
</evidence>
<dbReference type="PRINTS" id="PR00344">
    <property type="entry name" value="BCTRLSENSOR"/>
</dbReference>
<evidence type="ECO:0000256" key="11">
    <source>
        <dbReference type="ARBA" id="ARBA00023136"/>
    </source>
</evidence>
<dbReference type="FunFam" id="3.30.565.10:FF:000010">
    <property type="entry name" value="Sensor histidine kinase RcsC"/>
    <property type="match status" value="1"/>
</dbReference>
<keyword evidence="4" id="KW-1003">Cell membrane</keyword>
<dbReference type="CDD" id="cd17546">
    <property type="entry name" value="REC_hyHK_CKI1_RcsC-like"/>
    <property type="match status" value="1"/>
</dbReference>
<keyword evidence="10" id="KW-0902">Two-component regulatory system</keyword>
<evidence type="ECO:0000313" key="17">
    <source>
        <dbReference type="Proteomes" id="UP000199532"/>
    </source>
</evidence>
<evidence type="ECO:0000259" key="14">
    <source>
        <dbReference type="PROSITE" id="PS50109"/>
    </source>
</evidence>
<dbReference type="GO" id="GO:0005886">
    <property type="term" value="C:plasma membrane"/>
    <property type="evidence" value="ECO:0007669"/>
    <property type="project" value="UniProtKB-SubCell"/>
</dbReference>
<dbReference type="STRING" id="408657.SAMN04487995_0769"/>
<dbReference type="Pfam" id="PF00512">
    <property type="entry name" value="HisKA"/>
    <property type="match status" value="1"/>
</dbReference>
<keyword evidence="9 13" id="KW-1133">Transmembrane helix</keyword>
<dbReference type="SMART" id="SM00448">
    <property type="entry name" value="REC"/>
    <property type="match status" value="1"/>
</dbReference>
<dbReference type="InterPro" id="IPR036890">
    <property type="entry name" value="HATPase_C_sf"/>
</dbReference>
<dbReference type="SUPFAM" id="SSF47226">
    <property type="entry name" value="Histidine-containing phosphotransfer domain, HPT domain"/>
    <property type="match status" value="1"/>
</dbReference>
<evidence type="ECO:0000256" key="1">
    <source>
        <dbReference type="ARBA" id="ARBA00000085"/>
    </source>
</evidence>
<keyword evidence="11 13" id="KW-0472">Membrane</keyword>
<dbReference type="InterPro" id="IPR036097">
    <property type="entry name" value="HisK_dim/P_sf"/>
</dbReference>
<dbReference type="CDD" id="cd00082">
    <property type="entry name" value="HisKA"/>
    <property type="match status" value="1"/>
</dbReference>
<evidence type="ECO:0000256" key="10">
    <source>
        <dbReference type="ARBA" id="ARBA00023012"/>
    </source>
</evidence>
<dbReference type="EC" id="2.7.13.3" evidence="3"/>
<dbReference type="GO" id="GO:0000155">
    <property type="term" value="F:phosphorelay sensor kinase activity"/>
    <property type="evidence" value="ECO:0007669"/>
    <property type="project" value="InterPro"/>
</dbReference>
<dbReference type="Pfam" id="PF02518">
    <property type="entry name" value="HATPase_c"/>
    <property type="match status" value="1"/>
</dbReference>
<feature type="domain" description="Response regulatory" evidence="15">
    <location>
        <begin position="491"/>
        <end position="606"/>
    </location>
</feature>
<keyword evidence="16" id="KW-0418">Kinase</keyword>
<dbReference type="Gene3D" id="1.20.120.160">
    <property type="entry name" value="HPT domain"/>
    <property type="match status" value="1"/>
</dbReference>
<dbReference type="CDD" id="cd16922">
    <property type="entry name" value="HATPase_EvgS-ArcB-TorS-like"/>
    <property type="match status" value="1"/>
</dbReference>
<dbReference type="InterPro" id="IPR003594">
    <property type="entry name" value="HATPase_dom"/>
</dbReference>
<dbReference type="SMART" id="SM00387">
    <property type="entry name" value="HATPase_c"/>
    <property type="match status" value="1"/>
</dbReference>
<evidence type="ECO:0000256" key="2">
    <source>
        <dbReference type="ARBA" id="ARBA00004651"/>
    </source>
</evidence>
<gene>
    <name evidence="16" type="ORF">SAMN04487995_0769</name>
</gene>
<comment type="catalytic activity">
    <reaction evidence="1">
        <text>ATP + protein L-histidine = ADP + protein N-phospho-L-histidine.</text>
        <dbReference type="EC" id="2.7.13.3"/>
    </reaction>
</comment>
<evidence type="ECO:0000256" key="8">
    <source>
        <dbReference type="ARBA" id="ARBA00022840"/>
    </source>
</evidence>
<evidence type="ECO:0000256" key="13">
    <source>
        <dbReference type="SAM" id="Phobius"/>
    </source>
</evidence>
<dbReference type="PROSITE" id="PS50110">
    <property type="entry name" value="RESPONSE_REGULATORY"/>
    <property type="match status" value="1"/>
</dbReference>
<evidence type="ECO:0000256" key="6">
    <source>
        <dbReference type="ARBA" id="ARBA00022692"/>
    </source>
</evidence>
<evidence type="ECO:0000256" key="5">
    <source>
        <dbReference type="ARBA" id="ARBA00022553"/>
    </source>
</evidence>
<dbReference type="SUPFAM" id="SSF52172">
    <property type="entry name" value="CheY-like"/>
    <property type="match status" value="1"/>
</dbReference>
<dbReference type="SMART" id="SM00388">
    <property type="entry name" value="HisKA"/>
    <property type="match status" value="1"/>
</dbReference>
<evidence type="ECO:0000313" key="16">
    <source>
        <dbReference type="EMBL" id="SEI44254.1"/>
    </source>
</evidence>
<dbReference type="EMBL" id="FNXY01000001">
    <property type="protein sequence ID" value="SEI44254.1"/>
    <property type="molecule type" value="Genomic_DNA"/>
</dbReference>
<dbReference type="Gene3D" id="1.10.287.130">
    <property type="match status" value="1"/>
</dbReference>
<organism evidence="16 17">
    <name type="scientific">Dyadobacter koreensis</name>
    <dbReference type="NCBI Taxonomy" id="408657"/>
    <lineage>
        <taxon>Bacteria</taxon>
        <taxon>Pseudomonadati</taxon>
        <taxon>Bacteroidota</taxon>
        <taxon>Cytophagia</taxon>
        <taxon>Cytophagales</taxon>
        <taxon>Spirosomataceae</taxon>
        <taxon>Dyadobacter</taxon>
    </lineage>
</organism>
<comment type="subcellular location">
    <subcellularLocation>
        <location evidence="2">Cell membrane</location>
        <topology evidence="2">Multi-pass membrane protein</topology>
    </subcellularLocation>
</comment>
<evidence type="ECO:0000256" key="4">
    <source>
        <dbReference type="ARBA" id="ARBA00022475"/>
    </source>
</evidence>
<feature type="domain" description="Histidine kinase" evidence="14">
    <location>
        <begin position="245"/>
        <end position="466"/>
    </location>
</feature>
<keyword evidence="6 13" id="KW-0812">Transmembrane</keyword>
<keyword evidence="17" id="KW-1185">Reference proteome</keyword>
<proteinExistence type="predicted"/>
<evidence type="ECO:0000256" key="12">
    <source>
        <dbReference type="PROSITE-ProRule" id="PRU00169"/>
    </source>
</evidence>
<protein>
    <recommendedName>
        <fullName evidence="3">histidine kinase</fullName>
        <ecNumber evidence="3">2.7.13.3</ecNumber>
    </recommendedName>
</protein>
<dbReference type="PANTHER" id="PTHR45339">
    <property type="entry name" value="HYBRID SIGNAL TRANSDUCTION HISTIDINE KINASE J"/>
    <property type="match status" value="1"/>
</dbReference>
<dbReference type="InterPro" id="IPR005467">
    <property type="entry name" value="His_kinase_dom"/>
</dbReference>
<dbReference type="OrthoDB" id="9781208at2"/>
<keyword evidence="5 12" id="KW-0597">Phosphoprotein</keyword>
<sequence length="738" mass="82526">MFPLSSVMANKRFSYLIFAAFIIGTIFLIVVQYNSARNIDSLLRGNDQLLRELMISNHLRTIDRDLLGVESRIRAGIATDDTSHLEGVDAKIVEVKSYLDTIKASTEDEKTRQLLDRLNVLATEKIEIKHKLMNRFLNTGEMKDTSLIANPRARRISNEITSATYKIYDSRQKMMSDLSNTIGESGRKARLYGNLLVALLLVSSGGLCWFIVKQFHQQNQLILKLDDSEKTAREALQVKENFLANMSHEIRTPLNSILGFTNLLKRKKLEQDSSEFVGSIQSAGENLLSIINDILDLSKIEAGMMRIVVNPFSVRGLIHSLETLFSEKVKEKGLTLKSRIDPEIPDTLIGDATRLTQILVNLIGNALKFSEEGEILVSICSKKISGDVIHLGFSVADRGIGINKEKIAAIFERFNQAEDSITRNYGGTGLGLSIVKNLVTLQNGEIEVKSEPGKGTSFNFYIPYLIAEEQITDLSIFDAETTKAAIHAPMNILVVDDNLMNQSLMKHLLSQWNASFEVVSGGAEAISTLKEKKFDLVLMDIQMPGMDGYTTTRNIREDLGLQLPIIAMTAHAMAGEREKSLSHGMNEYISKPINEHDLFTLISKFVKRDQAVQTAHETSPKLVNYQYINLTYMKEISKGNVGYEKIVTEQFIQCMPEDVSGLQSAFEKKDFTKLNQIAHNMKTSVAIMGLLPKLETLLDKLEYAAAETSDVQKTITEVTIICIKGVREAEHFQEILSA</sequence>
<dbReference type="InterPro" id="IPR001789">
    <property type="entry name" value="Sig_transdc_resp-reg_receiver"/>
</dbReference>
<feature type="transmembrane region" description="Helical" evidence="13">
    <location>
        <begin position="191"/>
        <end position="212"/>
    </location>
</feature>
<dbReference type="InterPro" id="IPR004358">
    <property type="entry name" value="Sig_transdc_His_kin-like_C"/>
</dbReference>
<keyword evidence="8" id="KW-0067">ATP-binding</keyword>
<keyword evidence="7" id="KW-0547">Nucleotide-binding</keyword>
<accession>A0A1H6QTJ1</accession>
<dbReference type="Pfam" id="PF00072">
    <property type="entry name" value="Response_reg"/>
    <property type="match status" value="1"/>
</dbReference>
<feature type="modified residue" description="4-aspartylphosphate" evidence="12">
    <location>
        <position position="540"/>
    </location>
</feature>
<dbReference type="Proteomes" id="UP000199532">
    <property type="component" value="Unassembled WGS sequence"/>
</dbReference>
<evidence type="ECO:0000256" key="7">
    <source>
        <dbReference type="ARBA" id="ARBA00022741"/>
    </source>
</evidence>
<dbReference type="AlphaFoldDB" id="A0A1H6QTJ1"/>
<keyword evidence="16" id="KW-0808">Transferase</keyword>